<evidence type="ECO:0000256" key="8">
    <source>
        <dbReference type="ARBA" id="ARBA00022840"/>
    </source>
</evidence>
<feature type="region of interest" description="Disordered" evidence="13">
    <location>
        <begin position="1"/>
        <end position="74"/>
    </location>
</feature>
<dbReference type="Proteomes" id="UP001374579">
    <property type="component" value="Unassembled WGS sequence"/>
</dbReference>
<dbReference type="SUPFAM" id="SSF52540">
    <property type="entry name" value="P-loop containing nucleoside triphosphate hydrolases"/>
    <property type="match status" value="2"/>
</dbReference>
<comment type="subcellular location">
    <subcellularLocation>
        <location evidence="1">Cell membrane</location>
        <topology evidence="1">Multi-pass membrane protein</topology>
    </subcellularLocation>
</comment>
<reference evidence="17 18" key="1">
    <citation type="submission" date="2024-02" db="EMBL/GenBank/DDBJ databases">
        <title>Chromosome-scale genome assembly of the rough periwinkle Littorina saxatilis.</title>
        <authorList>
            <person name="De Jode A."/>
            <person name="Faria R."/>
            <person name="Formenti G."/>
            <person name="Sims Y."/>
            <person name="Smith T.P."/>
            <person name="Tracey A."/>
            <person name="Wood J.M.D."/>
            <person name="Zagrodzka Z.B."/>
            <person name="Johannesson K."/>
            <person name="Butlin R.K."/>
            <person name="Leder E.H."/>
        </authorList>
    </citation>
    <scope>NUCLEOTIDE SEQUENCE [LARGE SCALE GENOMIC DNA]</scope>
    <source>
        <strain evidence="17">Snail1</strain>
        <tissue evidence="17">Muscle</tissue>
    </source>
</reference>
<dbReference type="InterPro" id="IPR011527">
    <property type="entry name" value="ABC1_TM_dom"/>
</dbReference>
<dbReference type="CDD" id="cd18577">
    <property type="entry name" value="ABC_6TM_Pgp_ABCB1_D1_like"/>
    <property type="match status" value="1"/>
</dbReference>
<keyword evidence="4" id="KW-1003">Cell membrane</keyword>
<evidence type="ECO:0000313" key="17">
    <source>
        <dbReference type="EMBL" id="KAK7110227.1"/>
    </source>
</evidence>
<feature type="transmembrane region" description="Helical" evidence="14">
    <location>
        <begin position="947"/>
        <end position="968"/>
    </location>
</feature>
<sequence length="1367" mass="150029">MAELKSFNHTDAENGEVSTNGKHLRPQTGISQRQIPLDIADTNGSYSSPGKGNGSATDPKVQEELLGDKGKKEKKEKPTMVGALEIFRFADCLDRLYMIFGSLCAAANGAALPAMIIVFGDMIDLFVDTGIYTQFLDDISTYLASINTTKETMLADASLLQTYCNDILNFYGGNYSCAQISINDKILDKMTTFAIYYCIIGVVVILCGYIQVSMWMMAAERQSHRIRNRFLYNVLRQDIGWFDTHETGELNTRLADDILKIHDGTGDKLGTLIQWVCGAIAGFIIGFYYGWKLTLVILAVSPLLVISAGFFGKLAASMTTKELAAYAKAGAVAEEVFSAIRTVVAFGGQEKEAQRYHENLGQAKSFGVKKGFSSGLSMGFVWLVIFGAYALGFWYGGKLTRDEPDTYSVGKMIIVFFSVLIGAFSLGNASPSMESFNSARGAAYVIFKLIDTKSKIDNMMEEGKRPDTVRGVLTFKDVHFSYPSRPDAKVLDGISLTVNPGQTVALVGSSGCGKSTTVQLLQRFYDPLQGTVMLDDNNVKDLNVRWLRSHLGVVSQEPVLFATTIGENIRYGTEKDISQREIEQAAKMANAHDFIMALPEKYETLVGERGAQLSGGQKQRVAIARALARNPKILLLDEATSALDTESESVVQDALDKARQGRTTIVIAHRLSTIKTANIIISFKDGKVYERGTHEELMSKQGIYYQLVMNQTNKSDAVEEEEEEPEEEPEEIEAFERAGEGRSSGKQLKRMLSNEGNKMHRQGSTVEATKTKDEKEEKEDLPKAPFTRLLRMNAPEWKFILLGCFAGLINGGIQPAFAVIFSKVIGVFAEPDLDKQEKDIMTYSLILLGLGLLSLVTMFMQSYFFALSGENLTVRVRDLSFRAVMNQEISFFDDKKNSTGALTTRLATDASLVQGATGIRLGVAIMNFANIGTGLIIAFIYGWQLTLLIIGFLPLLILGGFLQIRILAGVAGSNKTALEEAGKTATEAVENIRTVVSLGREVTMHKRFMMHLEGPYNAALKKGHIAAFAFGFSQGCIYFVYAAAFMLGAYLIEENEMDFEDVFLVFGAIVFSAMALGNASAFAPDAGKAQISAQRIIKLIDGQPSIDSQSSEGKKLPPNFTSEVIFRDVDFHYPTRPDAKVLQKLNITISQGQTVALVGSSGCGKSTTVQLIERFYDALDGAVTLGGEDVRELNVQNLRKQIGIVSQEPVLFDRSLAENIAYGDNERVVSMDEIISAARAANIHEFIANLPNGYETTAGDKGTQLSGGQKQRVAIARALVRNPRVLLLDEATSALDTESEKVVQEALDKAREGRTCIVIAHRLSTITNADKICVIRHGVVTEEGKHNELMSQQGFYYKLNMTQARQK</sequence>
<keyword evidence="10 14" id="KW-1133">Transmembrane helix</keyword>
<feature type="domain" description="ABC transmembrane type-1" evidence="16">
    <location>
        <begin position="801"/>
        <end position="1088"/>
    </location>
</feature>
<evidence type="ECO:0000256" key="7">
    <source>
        <dbReference type="ARBA" id="ARBA00022741"/>
    </source>
</evidence>
<feature type="domain" description="ABC transporter" evidence="15">
    <location>
        <begin position="1126"/>
        <end position="1362"/>
    </location>
</feature>
<evidence type="ECO:0000256" key="5">
    <source>
        <dbReference type="ARBA" id="ARBA00022692"/>
    </source>
</evidence>
<evidence type="ECO:0000313" key="18">
    <source>
        <dbReference type="Proteomes" id="UP001374579"/>
    </source>
</evidence>
<feature type="compositionally biased region" description="Basic and acidic residues" evidence="13">
    <location>
        <begin position="1"/>
        <end position="12"/>
    </location>
</feature>
<evidence type="ECO:0000256" key="11">
    <source>
        <dbReference type="ARBA" id="ARBA00023136"/>
    </source>
</evidence>
<dbReference type="GO" id="GO:0005524">
    <property type="term" value="F:ATP binding"/>
    <property type="evidence" value="ECO:0007669"/>
    <property type="project" value="UniProtKB-KW"/>
</dbReference>
<dbReference type="InterPro" id="IPR017871">
    <property type="entry name" value="ABC_transporter-like_CS"/>
</dbReference>
<dbReference type="GO" id="GO:0005743">
    <property type="term" value="C:mitochondrial inner membrane"/>
    <property type="evidence" value="ECO:0007669"/>
    <property type="project" value="TreeGrafter"/>
</dbReference>
<evidence type="ECO:0000256" key="4">
    <source>
        <dbReference type="ARBA" id="ARBA00022475"/>
    </source>
</evidence>
<feature type="region of interest" description="Disordered" evidence="13">
    <location>
        <begin position="713"/>
        <end position="781"/>
    </location>
</feature>
<feature type="transmembrane region" description="Helical" evidence="14">
    <location>
        <begin position="841"/>
        <end position="867"/>
    </location>
</feature>
<keyword evidence="11 14" id="KW-0472">Membrane</keyword>
<dbReference type="FunFam" id="1.20.1560.10:FF:000046">
    <property type="entry name" value="ATP-binding cassette subfamily B member 11"/>
    <property type="match status" value="1"/>
</dbReference>
<feature type="transmembrane region" description="Helical" evidence="14">
    <location>
        <begin position="921"/>
        <end position="941"/>
    </location>
</feature>
<feature type="compositionally biased region" description="Polar residues" evidence="13">
    <location>
        <begin position="42"/>
        <end position="56"/>
    </location>
</feature>
<comment type="similarity">
    <text evidence="2">Belongs to the ABC transporter superfamily. ABCB family. Multidrug resistance exporter (TC 3.A.1.201) subfamily.</text>
</comment>
<dbReference type="PROSITE" id="PS50893">
    <property type="entry name" value="ABC_TRANSPORTER_2"/>
    <property type="match status" value="2"/>
</dbReference>
<feature type="domain" description="ABC transporter" evidence="15">
    <location>
        <begin position="473"/>
        <end position="710"/>
    </location>
</feature>
<feature type="compositionally biased region" description="Acidic residues" evidence="13">
    <location>
        <begin position="718"/>
        <end position="733"/>
    </location>
</feature>
<organism evidence="17 18">
    <name type="scientific">Littorina saxatilis</name>
    <dbReference type="NCBI Taxonomy" id="31220"/>
    <lineage>
        <taxon>Eukaryota</taxon>
        <taxon>Metazoa</taxon>
        <taxon>Spiralia</taxon>
        <taxon>Lophotrochozoa</taxon>
        <taxon>Mollusca</taxon>
        <taxon>Gastropoda</taxon>
        <taxon>Caenogastropoda</taxon>
        <taxon>Littorinimorpha</taxon>
        <taxon>Littorinoidea</taxon>
        <taxon>Littorinidae</taxon>
        <taxon>Littorina</taxon>
    </lineage>
</organism>
<dbReference type="EMBL" id="JBAMIC010000003">
    <property type="protein sequence ID" value="KAK7110227.1"/>
    <property type="molecule type" value="Genomic_DNA"/>
</dbReference>
<feature type="domain" description="ABC transmembrane type-1" evidence="16">
    <location>
        <begin position="99"/>
        <end position="438"/>
    </location>
</feature>
<dbReference type="InterPro" id="IPR039421">
    <property type="entry name" value="Type_1_exporter"/>
</dbReference>
<feature type="compositionally biased region" description="Basic and acidic residues" evidence="13">
    <location>
        <begin position="769"/>
        <end position="781"/>
    </location>
</feature>
<keyword evidence="18" id="KW-1185">Reference proteome</keyword>
<dbReference type="SUPFAM" id="SSF90123">
    <property type="entry name" value="ABC transporter transmembrane region"/>
    <property type="match status" value="2"/>
</dbReference>
<evidence type="ECO:0000259" key="16">
    <source>
        <dbReference type="PROSITE" id="PS50929"/>
    </source>
</evidence>
<feature type="transmembrane region" description="Helical" evidence="14">
    <location>
        <begin position="407"/>
        <end position="426"/>
    </location>
</feature>
<dbReference type="Gene3D" id="3.40.50.300">
    <property type="entry name" value="P-loop containing nucleotide triphosphate hydrolases"/>
    <property type="match status" value="2"/>
</dbReference>
<dbReference type="InterPro" id="IPR036640">
    <property type="entry name" value="ABC1_TM_sf"/>
</dbReference>
<proteinExistence type="inferred from homology"/>
<dbReference type="PROSITE" id="PS00211">
    <property type="entry name" value="ABC_TRANSPORTER_1"/>
    <property type="match status" value="2"/>
</dbReference>
<dbReference type="Pfam" id="PF00005">
    <property type="entry name" value="ABC_tran"/>
    <property type="match status" value="2"/>
</dbReference>
<dbReference type="GO" id="GO:0016887">
    <property type="term" value="F:ATP hydrolysis activity"/>
    <property type="evidence" value="ECO:0007669"/>
    <property type="project" value="InterPro"/>
</dbReference>
<evidence type="ECO:0000256" key="14">
    <source>
        <dbReference type="SAM" id="Phobius"/>
    </source>
</evidence>
<evidence type="ECO:0000256" key="6">
    <source>
        <dbReference type="ARBA" id="ARBA00022737"/>
    </source>
</evidence>
<keyword evidence="8" id="KW-0067">ATP-binding</keyword>
<feature type="transmembrane region" description="Helical" evidence="14">
    <location>
        <begin position="1025"/>
        <end position="1050"/>
    </location>
</feature>
<feature type="compositionally biased region" description="Basic and acidic residues" evidence="13">
    <location>
        <begin position="60"/>
        <end position="74"/>
    </location>
</feature>
<evidence type="ECO:0000256" key="3">
    <source>
        <dbReference type="ARBA" id="ARBA00022448"/>
    </source>
</evidence>
<dbReference type="GO" id="GO:0015421">
    <property type="term" value="F:ABC-type oligopeptide transporter activity"/>
    <property type="evidence" value="ECO:0007669"/>
    <property type="project" value="TreeGrafter"/>
</dbReference>
<keyword evidence="7" id="KW-0547">Nucleotide-binding</keyword>
<keyword evidence="6" id="KW-0677">Repeat</keyword>
<gene>
    <name evidence="17" type="ORF">V1264_014141</name>
</gene>
<name>A0AAN9BR63_9CAEN</name>
<dbReference type="PROSITE" id="PS50929">
    <property type="entry name" value="ABC_TM1F"/>
    <property type="match status" value="2"/>
</dbReference>
<feature type="transmembrane region" description="Helical" evidence="14">
    <location>
        <begin position="799"/>
        <end position="821"/>
    </location>
</feature>
<feature type="transmembrane region" description="Helical" evidence="14">
    <location>
        <begin position="96"/>
        <end position="119"/>
    </location>
</feature>
<keyword evidence="9" id="KW-1278">Translocase</keyword>
<dbReference type="FunFam" id="1.20.1560.10:FF:000018">
    <property type="entry name" value="ATP-binding cassette subfamily B member 11"/>
    <property type="match status" value="1"/>
</dbReference>
<feature type="transmembrane region" description="Helical" evidence="14">
    <location>
        <begin position="1062"/>
        <end position="1083"/>
    </location>
</feature>
<dbReference type="FunFam" id="3.40.50.300:FF:000479">
    <property type="entry name" value="Multidrug resistance protein 1A"/>
    <property type="match status" value="2"/>
</dbReference>
<keyword evidence="12" id="KW-0325">Glycoprotein</keyword>
<dbReference type="GO" id="GO:0005886">
    <property type="term" value="C:plasma membrane"/>
    <property type="evidence" value="ECO:0007669"/>
    <property type="project" value="UniProtKB-SubCell"/>
</dbReference>
<feature type="transmembrane region" description="Helical" evidence="14">
    <location>
        <begin position="269"/>
        <end position="289"/>
    </location>
</feature>
<comment type="caution">
    <text evidence="17">The sequence shown here is derived from an EMBL/GenBank/DDBJ whole genome shotgun (WGS) entry which is preliminary data.</text>
</comment>
<dbReference type="Pfam" id="PF00664">
    <property type="entry name" value="ABC_membrane"/>
    <property type="match status" value="2"/>
</dbReference>
<dbReference type="SMART" id="SM00382">
    <property type="entry name" value="AAA"/>
    <property type="match status" value="2"/>
</dbReference>
<dbReference type="CDD" id="cd18578">
    <property type="entry name" value="ABC_6TM_Pgp_ABCB1_D2_like"/>
    <property type="match status" value="1"/>
</dbReference>
<dbReference type="PANTHER" id="PTHR43394:SF27">
    <property type="entry name" value="ATP-DEPENDENT TRANSLOCASE ABCB1-LIKE"/>
    <property type="match status" value="1"/>
</dbReference>
<evidence type="ECO:0000256" key="13">
    <source>
        <dbReference type="SAM" id="MobiDB-lite"/>
    </source>
</evidence>
<feature type="transmembrane region" description="Helical" evidence="14">
    <location>
        <begin position="295"/>
        <end position="316"/>
    </location>
</feature>
<evidence type="ECO:0000256" key="2">
    <source>
        <dbReference type="ARBA" id="ARBA00007577"/>
    </source>
</evidence>
<feature type="transmembrane region" description="Helical" evidence="14">
    <location>
        <begin position="375"/>
        <end position="395"/>
    </location>
</feature>
<dbReference type="Gene3D" id="1.20.1560.10">
    <property type="entry name" value="ABC transporter type 1, transmembrane domain"/>
    <property type="match status" value="1"/>
</dbReference>
<dbReference type="CDD" id="cd03249">
    <property type="entry name" value="ABC_MTABC3_MDL1_MDL2"/>
    <property type="match status" value="2"/>
</dbReference>
<dbReference type="GO" id="GO:0090374">
    <property type="term" value="P:oligopeptide export from mitochondrion"/>
    <property type="evidence" value="ECO:0007669"/>
    <property type="project" value="TreeGrafter"/>
</dbReference>
<dbReference type="InterPro" id="IPR003593">
    <property type="entry name" value="AAA+_ATPase"/>
</dbReference>
<dbReference type="PANTHER" id="PTHR43394">
    <property type="entry name" value="ATP-DEPENDENT PERMEASE MDL1, MITOCHONDRIAL"/>
    <property type="match status" value="1"/>
</dbReference>
<evidence type="ECO:0000259" key="15">
    <source>
        <dbReference type="PROSITE" id="PS50893"/>
    </source>
</evidence>
<keyword evidence="5 14" id="KW-0812">Transmembrane</keyword>
<feature type="transmembrane region" description="Helical" evidence="14">
    <location>
        <begin position="194"/>
        <end position="219"/>
    </location>
</feature>
<evidence type="ECO:0000256" key="9">
    <source>
        <dbReference type="ARBA" id="ARBA00022967"/>
    </source>
</evidence>
<protein>
    <submittedName>
        <fullName evidence="17">Uncharacterized protein</fullName>
    </submittedName>
</protein>
<dbReference type="InterPro" id="IPR003439">
    <property type="entry name" value="ABC_transporter-like_ATP-bd"/>
</dbReference>
<evidence type="ECO:0000256" key="1">
    <source>
        <dbReference type="ARBA" id="ARBA00004651"/>
    </source>
</evidence>
<accession>A0AAN9BR63</accession>
<evidence type="ECO:0000256" key="10">
    <source>
        <dbReference type="ARBA" id="ARBA00022989"/>
    </source>
</evidence>
<evidence type="ECO:0000256" key="12">
    <source>
        <dbReference type="ARBA" id="ARBA00023180"/>
    </source>
</evidence>
<keyword evidence="3" id="KW-0813">Transport</keyword>
<dbReference type="InterPro" id="IPR027417">
    <property type="entry name" value="P-loop_NTPase"/>
</dbReference>